<dbReference type="RefSeq" id="WP_271339221.1">
    <property type="nucleotide sequence ID" value="NZ_JAQKAB010000001.1"/>
</dbReference>
<proteinExistence type="predicted"/>
<dbReference type="EMBL" id="JAQKAB010000001">
    <property type="protein sequence ID" value="MDA7025355.1"/>
    <property type="molecule type" value="Genomic_DNA"/>
</dbReference>
<sequence length="142" mass="16293">MDQEMPVNIHVKSLIQEGADVETIEFKTTGIYYMKKDKIYLSYDEEHEAGKIKTVVKASEREVLIMRSGAIKMKQRFRPGSRTITHYKMPFGSLELGVDTKELSVSQQSSNGNIHILYDMIISQDQRHLHKMSISYQGGHES</sequence>
<name>A0ABT4WZ88_9BACI</name>
<evidence type="ECO:0000313" key="1">
    <source>
        <dbReference type="EMBL" id="MDA7025355.1"/>
    </source>
</evidence>
<gene>
    <name evidence="1" type="ORF">PJ311_01870</name>
</gene>
<dbReference type="Pfam" id="PF09148">
    <property type="entry name" value="DUF1934"/>
    <property type="match status" value="1"/>
</dbReference>
<reference evidence="1 2" key="1">
    <citation type="submission" date="2023-01" db="EMBL/GenBank/DDBJ databases">
        <title>Bacillus changyiensis sp. nov., isolated from a coastal deposit.</title>
        <authorList>
            <person name="Xiao G."/>
            <person name="Lai Q."/>
            <person name="Hu Z."/>
            <person name="Shao Z."/>
        </authorList>
    </citation>
    <scope>NUCLEOTIDE SEQUENCE [LARGE SCALE GENOMIC DNA]</scope>
    <source>
        <strain evidence="1 2">CLL-7-23</strain>
    </source>
</reference>
<accession>A0ABT4WZ88</accession>
<evidence type="ECO:0000313" key="2">
    <source>
        <dbReference type="Proteomes" id="UP001211894"/>
    </source>
</evidence>
<dbReference type="InterPro" id="IPR015231">
    <property type="entry name" value="DUF1934"/>
</dbReference>
<organism evidence="1 2">
    <name type="scientific">Bacillus changyiensis</name>
    <dbReference type="NCBI Taxonomy" id="3004103"/>
    <lineage>
        <taxon>Bacteria</taxon>
        <taxon>Bacillati</taxon>
        <taxon>Bacillota</taxon>
        <taxon>Bacilli</taxon>
        <taxon>Bacillales</taxon>
        <taxon>Bacillaceae</taxon>
        <taxon>Bacillus</taxon>
    </lineage>
</organism>
<keyword evidence="2" id="KW-1185">Reference proteome</keyword>
<dbReference type="InterPro" id="IPR012674">
    <property type="entry name" value="Calycin"/>
</dbReference>
<dbReference type="SUPFAM" id="SSF50814">
    <property type="entry name" value="Lipocalins"/>
    <property type="match status" value="1"/>
</dbReference>
<comment type="caution">
    <text evidence="1">The sequence shown here is derived from an EMBL/GenBank/DDBJ whole genome shotgun (WGS) entry which is preliminary data.</text>
</comment>
<dbReference type="Proteomes" id="UP001211894">
    <property type="component" value="Unassembled WGS sequence"/>
</dbReference>
<dbReference type="Gene3D" id="2.40.128.20">
    <property type="match status" value="1"/>
</dbReference>
<protein>
    <submittedName>
        <fullName evidence="1">DUF1934 family protein</fullName>
    </submittedName>
</protein>